<dbReference type="PRINTS" id="PR01438">
    <property type="entry name" value="UNVRSLSTRESS"/>
</dbReference>
<comment type="caution">
    <text evidence="1">The sequence shown here is derived from an EMBL/GenBank/DDBJ whole genome shotgun (WGS) entry which is preliminary data.</text>
</comment>
<dbReference type="CDD" id="cd00293">
    <property type="entry name" value="USP-like"/>
    <property type="match status" value="1"/>
</dbReference>
<dbReference type="Proteomes" id="UP000027734">
    <property type="component" value="Unassembled WGS sequence"/>
</dbReference>
<gene>
    <name evidence="1" type="ORF">DSW25_15825</name>
</gene>
<protein>
    <submittedName>
        <fullName evidence="1">Universal stress protein UspA</fullName>
    </submittedName>
</protein>
<organism evidence="1 2">
    <name type="scientific">Sulfitobacter donghicola DSW-25 = KCTC 12864 = JCM 14565</name>
    <dbReference type="NCBI Taxonomy" id="1300350"/>
    <lineage>
        <taxon>Bacteria</taxon>
        <taxon>Pseudomonadati</taxon>
        <taxon>Pseudomonadota</taxon>
        <taxon>Alphaproteobacteria</taxon>
        <taxon>Rhodobacterales</taxon>
        <taxon>Roseobacteraceae</taxon>
        <taxon>Sulfitobacter</taxon>
    </lineage>
</organism>
<dbReference type="Gene3D" id="3.40.50.12370">
    <property type="match status" value="1"/>
</dbReference>
<evidence type="ECO:0000313" key="2">
    <source>
        <dbReference type="Proteomes" id="UP000027734"/>
    </source>
</evidence>
<dbReference type="RefSeq" id="WP_025060582.1">
    <property type="nucleotide sequence ID" value="NZ_JAMC01000006.1"/>
</dbReference>
<dbReference type="AlphaFoldDB" id="A0A073IGG0"/>
<evidence type="ECO:0000313" key="1">
    <source>
        <dbReference type="EMBL" id="KEJ88551.1"/>
    </source>
</evidence>
<reference evidence="1 2" key="1">
    <citation type="submission" date="2014-01" db="EMBL/GenBank/DDBJ databases">
        <title>Sulfitobacter donghicola JCM 14565 Genome Sequencing.</title>
        <authorList>
            <person name="Lai Q."/>
            <person name="Hong Z."/>
        </authorList>
    </citation>
    <scope>NUCLEOTIDE SEQUENCE [LARGE SCALE GENOMIC DNA]</scope>
    <source>
        <strain evidence="1 2">JCM 14565</strain>
    </source>
</reference>
<keyword evidence="2" id="KW-1185">Reference proteome</keyword>
<name>A0A073IGG0_9RHOB</name>
<sequence length="281" mass="29861">MNRQTILFVMNADTPDDQISAAAESAARDDDHLLCLLADPAPALPVYAYGVLPYGGMNIPDNWGSLVQEARSKQEARANQVEALIAKSNTSGDVQTVMCATVDIKHAIARAARVSDVAFLASNLRDTPDVLREVASGILFHSPIGLRMNGCLPQAGNRILVAWDSSEAASSAVHAALPYLKASSEVAIVCIDPDMSEDGDGENPGYDVAAWLCHHGCTVTISQYPSGGLEIGECLQDRALEFGADLVVMGAYGHARMIQTVLGGTTRSMMEQTKLPVLLAH</sequence>
<dbReference type="STRING" id="1300350.Z948_3309"/>
<dbReference type="EMBL" id="JAMC01000006">
    <property type="protein sequence ID" value="KEJ88551.1"/>
    <property type="molecule type" value="Genomic_DNA"/>
</dbReference>
<dbReference type="OrthoDB" id="9804721at2"/>
<accession>A0A073IGG0</accession>
<dbReference type="eggNOG" id="COG0589">
    <property type="taxonomic scope" value="Bacteria"/>
</dbReference>
<proteinExistence type="predicted"/>
<dbReference type="SUPFAM" id="SSF52402">
    <property type="entry name" value="Adenine nucleotide alpha hydrolases-like"/>
    <property type="match status" value="1"/>
</dbReference>
<dbReference type="InterPro" id="IPR006015">
    <property type="entry name" value="Universal_stress_UspA"/>
</dbReference>